<dbReference type="OrthoDB" id="6500749at2759"/>
<dbReference type="SUPFAM" id="SSF53098">
    <property type="entry name" value="Ribonuclease H-like"/>
    <property type="match status" value="1"/>
</dbReference>
<dbReference type="Proteomes" id="UP000499080">
    <property type="component" value="Unassembled WGS sequence"/>
</dbReference>
<dbReference type="InterPro" id="IPR052958">
    <property type="entry name" value="IFN-induced_PKR_regulator"/>
</dbReference>
<name>A0A4Y2N0Z6_ARAVE</name>
<keyword evidence="3" id="KW-1185">Reference proteome</keyword>
<dbReference type="PANTHER" id="PTHR46289">
    <property type="entry name" value="52 KDA REPRESSOR OF THE INHIBITOR OF THE PROTEIN KINASE-LIKE PROTEIN-RELATED"/>
    <property type="match status" value="1"/>
</dbReference>
<dbReference type="InterPro" id="IPR008906">
    <property type="entry name" value="HATC_C_dom"/>
</dbReference>
<protein>
    <submittedName>
        <fullName evidence="2">Zinc finger MYM-type protein 1</fullName>
    </submittedName>
</protein>
<evidence type="ECO:0000259" key="1">
    <source>
        <dbReference type="Pfam" id="PF05699"/>
    </source>
</evidence>
<comment type="caution">
    <text evidence="2">The sequence shown here is derived from an EMBL/GenBank/DDBJ whole genome shotgun (WGS) entry which is preliminary data.</text>
</comment>
<dbReference type="AlphaFoldDB" id="A0A4Y2N0Z6"/>
<reference evidence="2 3" key="1">
    <citation type="journal article" date="2019" name="Sci. Rep.">
        <title>Orb-weaving spider Araneus ventricosus genome elucidates the spidroin gene catalogue.</title>
        <authorList>
            <person name="Kono N."/>
            <person name="Nakamura H."/>
            <person name="Ohtoshi R."/>
            <person name="Moran D.A.P."/>
            <person name="Shinohara A."/>
            <person name="Yoshida Y."/>
            <person name="Fujiwara M."/>
            <person name="Mori M."/>
            <person name="Tomita M."/>
            <person name="Arakawa K."/>
        </authorList>
    </citation>
    <scope>NUCLEOTIDE SEQUENCE [LARGE SCALE GENOMIC DNA]</scope>
</reference>
<proteinExistence type="predicted"/>
<dbReference type="EMBL" id="BGPR01008320">
    <property type="protein sequence ID" value="GBN32995.1"/>
    <property type="molecule type" value="Genomic_DNA"/>
</dbReference>
<dbReference type="Pfam" id="PF05699">
    <property type="entry name" value="Dimer_Tnp_hAT"/>
    <property type="match status" value="1"/>
</dbReference>
<dbReference type="PANTHER" id="PTHR46289:SF14">
    <property type="entry name" value="DUF4371 DOMAIN-CONTAINING PROTEIN"/>
    <property type="match status" value="1"/>
</dbReference>
<accession>A0A4Y2N0Z6</accession>
<sequence>MRGSYKGVAARILQENPLAFYVHCYAHILNLCIVDACSKQTQIRNSMGILKELHNFFTASSKRTFLFKENLKNKDFFGGNKSLKSLSDTRWSCRVEACNTVLQNFDEIIDTLQKISETDPKNGSQAEALLNNIESFQFIFCLLLIQRVLESTDMLSKALQSKSLIFLTVKELVNTTKEYLHEFRSEDFFEKLWIYVNDICEAKSFTSPKLPRSRKVSSKIGGGSFSMSQDVKSFYRTEIAFPVIDAALNTIDEKFKENELDIFQALKDVTCSDPSKIIKNASIQKVSETYDLDVDKIKGEIQIFQKMYKKYIDSLPEISTEVTELRKRCNFLIEKELCDIFPYLTKLVQILLVIPVSTASCERSFSCLRSLKSYLRNSMCQERLSALAVLKIESNIDINFTKVIEQFAKNKNRRLSFY</sequence>
<gene>
    <name evidence="2" type="primary">ZMYM1_12</name>
    <name evidence="2" type="ORF">AVEN_86508_1</name>
</gene>
<evidence type="ECO:0000313" key="3">
    <source>
        <dbReference type="Proteomes" id="UP000499080"/>
    </source>
</evidence>
<dbReference type="InterPro" id="IPR012337">
    <property type="entry name" value="RNaseH-like_sf"/>
</dbReference>
<organism evidence="2 3">
    <name type="scientific">Araneus ventricosus</name>
    <name type="common">Orbweaver spider</name>
    <name type="synonym">Epeira ventricosa</name>
    <dbReference type="NCBI Taxonomy" id="182803"/>
    <lineage>
        <taxon>Eukaryota</taxon>
        <taxon>Metazoa</taxon>
        <taxon>Ecdysozoa</taxon>
        <taxon>Arthropoda</taxon>
        <taxon>Chelicerata</taxon>
        <taxon>Arachnida</taxon>
        <taxon>Araneae</taxon>
        <taxon>Araneomorphae</taxon>
        <taxon>Entelegynae</taxon>
        <taxon>Araneoidea</taxon>
        <taxon>Araneidae</taxon>
        <taxon>Araneus</taxon>
    </lineage>
</organism>
<feature type="domain" description="HAT C-terminal dimerisation" evidence="1">
    <location>
        <begin position="335"/>
        <end position="396"/>
    </location>
</feature>
<evidence type="ECO:0000313" key="2">
    <source>
        <dbReference type="EMBL" id="GBN32995.1"/>
    </source>
</evidence>
<dbReference type="GO" id="GO:0046983">
    <property type="term" value="F:protein dimerization activity"/>
    <property type="evidence" value="ECO:0007669"/>
    <property type="project" value="InterPro"/>
</dbReference>